<feature type="compositionally biased region" description="Acidic residues" evidence="1">
    <location>
        <begin position="630"/>
        <end position="644"/>
    </location>
</feature>
<organism evidence="3 4">
    <name type="scientific">Polarella glacialis</name>
    <name type="common">Dinoflagellate</name>
    <dbReference type="NCBI Taxonomy" id="89957"/>
    <lineage>
        <taxon>Eukaryota</taxon>
        <taxon>Sar</taxon>
        <taxon>Alveolata</taxon>
        <taxon>Dinophyceae</taxon>
        <taxon>Suessiales</taxon>
        <taxon>Suessiaceae</taxon>
        <taxon>Polarella</taxon>
    </lineage>
</organism>
<proteinExistence type="predicted"/>
<evidence type="ECO:0000313" key="3">
    <source>
        <dbReference type="EMBL" id="CAE8591520.1"/>
    </source>
</evidence>
<feature type="compositionally biased region" description="Polar residues" evidence="1">
    <location>
        <begin position="693"/>
        <end position="711"/>
    </location>
</feature>
<evidence type="ECO:0000256" key="1">
    <source>
        <dbReference type="SAM" id="MobiDB-lite"/>
    </source>
</evidence>
<feature type="transmembrane region" description="Helical" evidence="2">
    <location>
        <begin position="12"/>
        <end position="30"/>
    </location>
</feature>
<feature type="transmembrane region" description="Helical" evidence="2">
    <location>
        <begin position="100"/>
        <end position="125"/>
    </location>
</feature>
<comment type="caution">
    <text evidence="3">The sequence shown here is derived from an EMBL/GenBank/DDBJ whole genome shotgun (WGS) entry which is preliminary data.</text>
</comment>
<dbReference type="EMBL" id="CAJNNV010005003">
    <property type="protein sequence ID" value="CAE8591520.1"/>
    <property type="molecule type" value="Genomic_DNA"/>
</dbReference>
<feature type="region of interest" description="Disordered" evidence="1">
    <location>
        <begin position="615"/>
        <end position="644"/>
    </location>
</feature>
<feature type="transmembrane region" description="Helical" evidence="2">
    <location>
        <begin position="158"/>
        <end position="176"/>
    </location>
</feature>
<feature type="transmembrane region" description="Helical" evidence="2">
    <location>
        <begin position="188"/>
        <end position="216"/>
    </location>
</feature>
<dbReference type="Proteomes" id="UP000654075">
    <property type="component" value="Unassembled WGS sequence"/>
</dbReference>
<sequence length="718" mass="79185">MGSVDPLLSPGTIVVVTVSSVVISAHVWSARAHIANQVERWSRHCSEKTTELFRRTILRTPPRQLKLKSAGSSRLEKQMAKAAQLQQAVFERSRVVACSFLLNAVCPWIGLFLFLRIFLLLVMGVPASESLAIGLGLYCVTLLGSSGALVLTTFLLDVLSVACYAMLFVALCFIPGPPQVLLMAPVRFWARAMFGLVSANTKLTVLCNIPISFVNIYKLREASGIFRTAGRQDPDHFPLAIACEVLSYMAVVMMALVIQKMFKDKVEGEFVAADMENSISSKKKMLSVLCDAHVMLGHDFRILGRCIQLSQMLMTGFGPNSKGLQGTVFTTLLTEIDQTRFRDFVAVSAGNENDDDKISLQSQSSRTPTHSGCFERHSSPAKSLHVNIRDAAGVKFPIELFHVVVCNMRNPSEPPSHLIGIREQPCGHEISTSFQKLGSTREEEPGAALGEAHVSAPGSAEPQTRVLSDLLPNKKATSSSSSQASSGSGSSRGGSRAEKLDQADLPWIQRIEFQFDGMADGFPLQQAKIYFDSHATTESSTCPTMKDWLRESRWPQFRGWVQNAINDGMAGHGNTFHPTESAVALQWPGRAGMVLCAEEVQFRVEVLDKTEDLKVEQKTPQAGLRTESTEQAEDAGEEEEEEAESVAVWATMLGFHQYRNHEKKHSSRPAQSQGQVPTLAAIQEHDRRMFRASMQNILENQPRQESSQETTTLRRRSS</sequence>
<feature type="region of interest" description="Disordered" evidence="1">
    <location>
        <begin position="353"/>
        <end position="378"/>
    </location>
</feature>
<reference evidence="3" key="1">
    <citation type="submission" date="2021-02" db="EMBL/GenBank/DDBJ databases">
        <authorList>
            <person name="Dougan E. K."/>
            <person name="Rhodes N."/>
            <person name="Thang M."/>
            <person name="Chan C."/>
        </authorList>
    </citation>
    <scope>NUCLEOTIDE SEQUENCE</scope>
</reference>
<evidence type="ECO:0000313" key="4">
    <source>
        <dbReference type="Proteomes" id="UP000654075"/>
    </source>
</evidence>
<gene>
    <name evidence="3" type="ORF">PGLA1383_LOCUS10188</name>
</gene>
<accession>A0A813DS63</accession>
<evidence type="ECO:0000256" key="2">
    <source>
        <dbReference type="SAM" id="Phobius"/>
    </source>
</evidence>
<keyword evidence="4" id="KW-1185">Reference proteome</keyword>
<feature type="compositionally biased region" description="Polar residues" evidence="1">
    <location>
        <begin position="359"/>
        <end position="370"/>
    </location>
</feature>
<feature type="compositionally biased region" description="Low complexity" evidence="1">
    <location>
        <begin position="478"/>
        <end position="489"/>
    </location>
</feature>
<keyword evidence="2" id="KW-0472">Membrane</keyword>
<protein>
    <submittedName>
        <fullName evidence="3">Uncharacterized protein</fullName>
    </submittedName>
</protein>
<dbReference type="AlphaFoldDB" id="A0A813DS63"/>
<feature type="transmembrane region" description="Helical" evidence="2">
    <location>
        <begin position="131"/>
        <end position="151"/>
    </location>
</feature>
<keyword evidence="2" id="KW-0812">Transmembrane</keyword>
<name>A0A813DS63_POLGL</name>
<feature type="region of interest" description="Disordered" evidence="1">
    <location>
        <begin position="435"/>
        <end position="501"/>
    </location>
</feature>
<feature type="transmembrane region" description="Helical" evidence="2">
    <location>
        <begin position="237"/>
        <end position="258"/>
    </location>
</feature>
<dbReference type="OrthoDB" id="427380at2759"/>
<feature type="region of interest" description="Disordered" evidence="1">
    <location>
        <begin position="660"/>
        <end position="718"/>
    </location>
</feature>
<keyword evidence="2" id="KW-1133">Transmembrane helix</keyword>